<dbReference type="PANTHER" id="PTHR44329">
    <property type="entry name" value="SERINE/THREONINE-PROTEIN KINASE TNNI3K-RELATED"/>
    <property type="match status" value="1"/>
</dbReference>
<keyword evidence="5" id="KW-1185">Reference proteome</keyword>
<gene>
    <name evidence="4" type="ORF">M9Y10_025817</name>
</gene>
<dbReference type="SMART" id="SM00248">
    <property type="entry name" value="ANK"/>
    <property type="match status" value="6"/>
</dbReference>
<dbReference type="SUPFAM" id="SSF48403">
    <property type="entry name" value="Ankyrin repeat"/>
    <property type="match status" value="2"/>
</dbReference>
<dbReference type="Pfam" id="PF07714">
    <property type="entry name" value="PK_Tyr_Ser-Thr"/>
    <property type="match status" value="1"/>
</dbReference>
<dbReference type="SUPFAM" id="SSF56112">
    <property type="entry name" value="Protein kinase-like (PK-like)"/>
    <property type="match status" value="1"/>
</dbReference>
<evidence type="ECO:0000256" key="1">
    <source>
        <dbReference type="ARBA" id="ARBA00005843"/>
    </source>
</evidence>
<comment type="caution">
    <text evidence="4">The sequence shown here is derived from an EMBL/GenBank/DDBJ whole genome shotgun (WGS) entry which is preliminary data.</text>
</comment>
<dbReference type="InterPro" id="IPR011009">
    <property type="entry name" value="Kinase-like_dom_sf"/>
</dbReference>
<sequence>MQTELTVNDHLKEQKVQTLYDYILDQNARQKSISKKIESILTDFNLKEIDLLKLLSEKLKITQENVEIILQNSKNFNLLEESCQFYKEIIENSFTKQKNFLNILILNHLLTNLQLSNIDLYLIHFNLFISDMDIASVYQIIITHCYGLPNSLYEISIFINKLIKQYQNQHVFNEVLRNHRQQYLGEWEPKTIQYFLQQSENHIQKTIKKIELKLIQKFENAKNRKVSNSLVDVIMHDRVEDFCIIRGSNGIDVDCSINFSDDMSNYWPFGFQKQIKLIELAAFSKSTQIFKNLILNHAAVDDSLIDYAVAGGNTEIIHICEQKQCEVRLRTIEFSIRYYQNDILNWLVENNKELIDSDIDTIFYFTCQYSNPQAFVDLYNYGYSFSIRIDMFHSYSQEWLNYFATIESIRTNIYNQLKLIKLDTNAYRASLKHGKYIVEKLLMSAQAYLQAAGDLDQYKNQIIEPNLPNEFILDLMFKENNYRDIRGLISVFTEEFLIFLIKNDIMPIDFILYSNEGNEIVKYLEDETYLHMIDDYNHDYVKKQLSDYFLSKGWYSFVIHRKSGLRNHFLKEYLPDEESTFSLQTEGFCYSCFYGDFNTVSHFLRRKHVDINSKQFLLNQTPLILAARSGFVNVVKLLIDDERIDVNCFCDEFHQTPFFYSCENSYYEIAELLLNDKRFDINIANNEGKTPFLVACENGHDKIVKMLMNRNKDFCLDKQAFNLAFERKHHKIVKLFIENNNNDLSVLVEDPLKILQDACFYCDLRMVKLLFSVDFLARKTEERSVQSSLLRHACANENKEINDFLKDKGFEINEDDDENIIESKLENKIEYKKNPLIDRSSLALISIIVNGHFLEKRKPSDIRPFFETGIEKYSVNLDDYEMSLSNEISNKDCGLYFVATRKSDNKKIIVQLINYDQFIRIKSELSILQQIDHPVITQIIGFKSIPLFNCKVFKQVIFSFSEYYQPHGTLESYMVNERNGMADPKFNLTKKYIILLGVSHAMKCLHQKYIIYKNLHPGSIILDENLYPMISSLKFANLHDQPLQIPSYFRKDPYMVLTPDMMKKITYCAPELIYNKQFERSADVYSFGMITYALVSLKEPFDKNNFSSFFFCDEIDQGKRPAFNDYTPIELKEMISKCWSQNPKDRPSFDHIFEFLVNYLSQSNEMIDRKEVLDYIDFLSGPEAKEKRNCMIC</sequence>
<dbReference type="PANTHER" id="PTHR44329:SF214">
    <property type="entry name" value="PROTEIN KINASE DOMAIN-CONTAINING PROTEIN"/>
    <property type="match status" value="1"/>
</dbReference>
<keyword evidence="2" id="KW-0040">ANK repeat</keyword>
<dbReference type="InterPro" id="IPR002110">
    <property type="entry name" value="Ankyrin_rpt"/>
</dbReference>
<dbReference type="Pfam" id="PF00023">
    <property type="entry name" value="Ank"/>
    <property type="match status" value="1"/>
</dbReference>
<dbReference type="InterPro" id="IPR051681">
    <property type="entry name" value="Ser/Thr_Kinases-Pseudokinases"/>
</dbReference>
<dbReference type="PROSITE" id="PS50297">
    <property type="entry name" value="ANK_REP_REGION"/>
    <property type="match status" value="1"/>
</dbReference>
<protein>
    <recommendedName>
        <fullName evidence="3">Protein kinase domain-containing protein</fullName>
    </recommendedName>
</protein>
<accession>A0ABR2H9W5</accession>
<feature type="domain" description="Protein kinase" evidence="3">
    <location>
        <begin position="882"/>
        <end position="1160"/>
    </location>
</feature>
<dbReference type="PROSITE" id="PS50088">
    <property type="entry name" value="ANK_REPEAT"/>
    <property type="match status" value="1"/>
</dbReference>
<dbReference type="InterPro" id="IPR020683">
    <property type="entry name" value="DUF3447"/>
</dbReference>
<organism evidence="4 5">
    <name type="scientific">Tritrichomonas musculus</name>
    <dbReference type="NCBI Taxonomy" id="1915356"/>
    <lineage>
        <taxon>Eukaryota</taxon>
        <taxon>Metamonada</taxon>
        <taxon>Parabasalia</taxon>
        <taxon>Tritrichomonadida</taxon>
        <taxon>Tritrichomonadidae</taxon>
        <taxon>Tritrichomonas</taxon>
    </lineage>
</organism>
<dbReference type="InterPro" id="IPR001245">
    <property type="entry name" value="Ser-Thr/Tyr_kinase_cat_dom"/>
</dbReference>
<dbReference type="Proteomes" id="UP001470230">
    <property type="component" value="Unassembled WGS sequence"/>
</dbReference>
<feature type="repeat" description="ANK" evidence="2">
    <location>
        <begin position="687"/>
        <end position="719"/>
    </location>
</feature>
<dbReference type="Gene3D" id="1.25.40.20">
    <property type="entry name" value="Ankyrin repeat-containing domain"/>
    <property type="match status" value="1"/>
</dbReference>
<dbReference type="PROSITE" id="PS50011">
    <property type="entry name" value="PROTEIN_KINASE_DOM"/>
    <property type="match status" value="1"/>
</dbReference>
<evidence type="ECO:0000256" key="2">
    <source>
        <dbReference type="PROSITE-ProRule" id="PRU00023"/>
    </source>
</evidence>
<dbReference type="InterPro" id="IPR000719">
    <property type="entry name" value="Prot_kinase_dom"/>
</dbReference>
<proteinExistence type="inferred from homology"/>
<dbReference type="Pfam" id="PF12796">
    <property type="entry name" value="Ank_2"/>
    <property type="match status" value="1"/>
</dbReference>
<comment type="similarity">
    <text evidence="1">Belongs to the protein kinase superfamily. TKL Ser/Thr protein kinase family.</text>
</comment>
<dbReference type="Gene3D" id="1.10.510.10">
    <property type="entry name" value="Transferase(Phosphotransferase) domain 1"/>
    <property type="match status" value="1"/>
</dbReference>
<dbReference type="EMBL" id="JAPFFF010000037">
    <property type="protein sequence ID" value="KAK8842951.1"/>
    <property type="molecule type" value="Genomic_DNA"/>
</dbReference>
<evidence type="ECO:0000313" key="4">
    <source>
        <dbReference type="EMBL" id="KAK8842951.1"/>
    </source>
</evidence>
<dbReference type="InterPro" id="IPR036770">
    <property type="entry name" value="Ankyrin_rpt-contain_sf"/>
</dbReference>
<dbReference type="Pfam" id="PF11929">
    <property type="entry name" value="DUF3447"/>
    <property type="match status" value="1"/>
</dbReference>
<name>A0ABR2H9W5_9EUKA</name>
<evidence type="ECO:0000259" key="3">
    <source>
        <dbReference type="PROSITE" id="PS50011"/>
    </source>
</evidence>
<reference evidence="4 5" key="1">
    <citation type="submission" date="2024-04" db="EMBL/GenBank/DDBJ databases">
        <title>Tritrichomonas musculus Genome.</title>
        <authorList>
            <person name="Alves-Ferreira E."/>
            <person name="Grigg M."/>
            <person name="Lorenzi H."/>
            <person name="Galac M."/>
        </authorList>
    </citation>
    <scope>NUCLEOTIDE SEQUENCE [LARGE SCALE GENOMIC DNA]</scope>
    <source>
        <strain evidence="4 5">EAF2021</strain>
    </source>
</reference>
<evidence type="ECO:0000313" key="5">
    <source>
        <dbReference type="Proteomes" id="UP001470230"/>
    </source>
</evidence>